<name>A0A9D2IFH5_9FIRM</name>
<sequence length="156" mass="18294">MQLKIINRKNYIPLVCVLYTCWVLFKLITEEFIWHTKDASYVSNLLWGFVLTALLIGLLKLGEYCSDWPLWLVILLQYGIFLAVVLGSTWVSGHFRELADTAYRDEFRSTTIPFAIVAALYYWKCFLELKRSNEILDELNGNGMDRGQKDREEKRD</sequence>
<reference evidence="2" key="1">
    <citation type="journal article" date="2021" name="PeerJ">
        <title>Extensive microbial diversity within the chicken gut microbiome revealed by metagenomics and culture.</title>
        <authorList>
            <person name="Gilroy R."/>
            <person name="Ravi A."/>
            <person name="Getino M."/>
            <person name="Pursley I."/>
            <person name="Horton D.L."/>
            <person name="Alikhan N.F."/>
            <person name="Baker D."/>
            <person name="Gharbi K."/>
            <person name="Hall N."/>
            <person name="Watson M."/>
            <person name="Adriaenssens E.M."/>
            <person name="Foster-Nyarko E."/>
            <person name="Jarju S."/>
            <person name="Secka A."/>
            <person name="Antonio M."/>
            <person name="Oren A."/>
            <person name="Chaudhuri R.R."/>
            <person name="La Ragione R."/>
            <person name="Hildebrand F."/>
            <person name="Pallen M.J."/>
        </authorList>
    </citation>
    <scope>NUCLEOTIDE SEQUENCE</scope>
    <source>
        <strain evidence="2">CHK192-9172</strain>
    </source>
</reference>
<gene>
    <name evidence="2" type="ORF">IAA08_04200</name>
</gene>
<dbReference type="Proteomes" id="UP000824024">
    <property type="component" value="Unassembled WGS sequence"/>
</dbReference>
<organism evidence="2 3">
    <name type="scientific">Candidatus Eubacterium avistercoris</name>
    <dbReference type="NCBI Taxonomy" id="2838567"/>
    <lineage>
        <taxon>Bacteria</taxon>
        <taxon>Bacillati</taxon>
        <taxon>Bacillota</taxon>
        <taxon>Clostridia</taxon>
        <taxon>Eubacteriales</taxon>
        <taxon>Eubacteriaceae</taxon>
        <taxon>Eubacterium</taxon>
    </lineage>
</organism>
<dbReference type="InterPro" id="IPR046716">
    <property type="entry name" value="DUF6608"/>
</dbReference>
<evidence type="ECO:0000313" key="3">
    <source>
        <dbReference type="Proteomes" id="UP000824024"/>
    </source>
</evidence>
<evidence type="ECO:0000313" key="2">
    <source>
        <dbReference type="EMBL" id="HIZ07120.1"/>
    </source>
</evidence>
<comment type="caution">
    <text evidence="2">The sequence shown here is derived from an EMBL/GenBank/DDBJ whole genome shotgun (WGS) entry which is preliminary data.</text>
</comment>
<feature type="transmembrane region" description="Helical" evidence="1">
    <location>
        <begin position="68"/>
        <end position="87"/>
    </location>
</feature>
<keyword evidence="1" id="KW-1133">Transmembrane helix</keyword>
<accession>A0A9D2IFH5</accession>
<feature type="transmembrane region" description="Helical" evidence="1">
    <location>
        <begin position="12"/>
        <end position="29"/>
    </location>
</feature>
<dbReference type="EMBL" id="DXCH01000120">
    <property type="protein sequence ID" value="HIZ07120.1"/>
    <property type="molecule type" value="Genomic_DNA"/>
</dbReference>
<feature type="transmembrane region" description="Helical" evidence="1">
    <location>
        <begin position="107"/>
        <end position="123"/>
    </location>
</feature>
<proteinExistence type="predicted"/>
<evidence type="ECO:0000256" key="1">
    <source>
        <dbReference type="SAM" id="Phobius"/>
    </source>
</evidence>
<feature type="transmembrane region" description="Helical" evidence="1">
    <location>
        <begin position="41"/>
        <end position="61"/>
    </location>
</feature>
<reference evidence="2" key="2">
    <citation type="submission" date="2021-04" db="EMBL/GenBank/DDBJ databases">
        <authorList>
            <person name="Gilroy R."/>
        </authorList>
    </citation>
    <scope>NUCLEOTIDE SEQUENCE</scope>
    <source>
        <strain evidence="2">CHK192-9172</strain>
    </source>
</reference>
<protein>
    <submittedName>
        <fullName evidence="2">Uncharacterized protein</fullName>
    </submittedName>
</protein>
<keyword evidence="1" id="KW-0812">Transmembrane</keyword>
<dbReference type="Pfam" id="PF20312">
    <property type="entry name" value="DUF6608"/>
    <property type="match status" value="1"/>
</dbReference>
<keyword evidence="1" id="KW-0472">Membrane</keyword>
<dbReference type="AlphaFoldDB" id="A0A9D2IFH5"/>